<organism evidence="1 2">
    <name type="scientific">Naganishia friedmannii</name>
    <dbReference type="NCBI Taxonomy" id="89922"/>
    <lineage>
        <taxon>Eukaryota</taxon>
        <taxon>Fungi</taxon>
        <taxon>Dikarya</taxon>
        <taxon>Basidiomycota</taxon>
        <taxon>Agaricomycotina</taxon>
        <taxon>Tremellomycetes</taxon>
        <taxon>Filobasidiales</taxon>
        <taxon>Filobasidiaceae</taxon>
        <taxon>Naganishia</taxon>
    </lineage>
</organism>
<evidence type="ECO:0000313" key="1">
    <source>
        <dbReference type="EMBL" id="KAJ9100614.1"/>
    </source>
</evidence>
<evidence type="ECO:0000313" key="2">
    <source>
        <dbReference type="Proteomes" id="UP001227268"/>
    </source>
</evidence>
<protein>
    <submittedName>
        <fullName evidence="1">Uncharacterized protein</fullName>
    </submittedName>
</protein>
<gene>
    <name evidence="1" type="ORF">QFC21_003658</name>
</gene>
<name>A0ACC2VMG4_9TREE</name>
<sequence>MTTELPIDPVVDSPVFRASLASLDAKTQIIQKKCKNALQAALVVSELLEKLQAAETELFDSLDELKQQIVKVDSKGKDGHEQSQAEAGVVKDLRAWKMGERMEERQQLETLVTSRVKALQLDLKVKGLGGGGALNTFEDQAKTHYQALGKYLLPSTSSKHDTDRHEARQSAANTDYALSMYTIHSQLLWSAPPYSPPCLELGVCLNLWLSGVISEGSSIIPARSPAKSSTNISSPDQMKPDTRAAIDPTPGAPFPGTRRRLRTLSQKASMPTLLTTSPSTANLVIQPLKSVTTIKEQLRRELEYMAYQKQILERAWSERERQRTQLSTTSADVHQQATQLDNEHTNSKRQSFQSNRPDSSAKLQAIAEAGSPAQSKRIKKVGGMGKRLRGIIQSASFSANLSLKSMTEPSHQLPSPLPVPRKSMQLDSASSTSSQVMTRPQPEKRHSFAASSSSRPTSYSSPFLPSPILPANENGFPPDAELFYPSSGQVSRTVAAGGGTDVSKQVYRDLQSRTGNQVLEDELHRESAGHKREGMLWTSGVWEDVATSSNKGGDRKERAKWERCKLYEYRDAFSRKPELDHGTIDLQFANARQGRDTDRRFTFEIVTPQYGKRMYQTTSYEDMKSWIYAICNAVESNINGTSTLRVAIPDHNQIDNYTNDYGQPSPLQSSGIGLGLPSSAKVPLKDSSNLVPIDPSWTKAIERRTSFKDAFRSRANLALHSSRSPDDRNKLPGHKRGSSKRSREIQHAHTQSLEVAKAGAMRRSRSSLSVPGVGIGFLNPGSRQSSRSSKSSNRSSLVSISDECVLAPAADSASRPADPIPFPAIQRSESFYELQLDDDMRNAVLNADPIFTSPETSYHMFPTTNEDTTRELAPSETLTQEKFHDALANIPTPSSPADMVLLRKIANQPGNQTCSDCGHPIKGETSQRWATISIHNNPQVMFLCIRCAGVHRSFGTHISKVRSPDLDKWSDEAILTARAWGNARGNQIWERHKPRGAKPRDDSLAALHEYIENKYVKGIWLSDEDRQFFLNEQAGIAL</sequence>
<proteinExistence type="predicted"/>
<comment type="caution">
    <text evidence="1">The sequence shown here is derived from an EMBL/GenBank/DDBJ whole genome shotgun (WGS) entry which is preliminary data.</text>
</comment>
<accession>A0ACC2VMG4</accession>
<reference evidence="1" key="1">
    <citation type="submission" date="2023-04" db="EMBL/GenBank/DDBJ databases">
        <title>Draft Genome sequencing of Naganishia species isolated from polar environments using Oxford Nanopore Technology.</title>
        <authorList>
            <person name="Leo P."/>
            <person name="Venkateswaran K."/>
        </authorList>
    </citation>
    <scope>NUCLEOTIDE SEQUENCE</scope>
    <source>
        <strain evidence="1">MNA-CCFEE 5423</strain>
    </source>
</reference>
<keyword evidence="2" id="KW-1185">Reference proteome</keyword>
<dbReference type="EMBL" id="JASBWT010000011">
    <property type="protein sequence ID" value="KAJ9100614.1"/>
    <property type="molecule type" value="Genomic_DNA"/>
</dbReference>
<dbReference type="Proteomes" id="UP001227268">
    <property type="component" value="Unassembled WGS sequence"/>
</dbReference>